<protein>
    <submittedName>
        <fullName evidence="1">Uncharacterized protein</fullName>
    </submittedName>
</protein>
<dbReference type="EMBL" id="CP006996">
    <property type="protein sequence ID" value="AHD23924.1"/>
    <property type="molecule type" value="Genomic_DNA"/>
</dbReference>
<dbReference type="AlphaFoldDB" id="V9XPD5"/>
<gene>
    <name evidence="1" type="ORF">Y013_22245</name>
</gene>
<organism evidence="1 2">
    <name type="scientific">Rhodococcus pyridinivorans SB3094</name>
    <dbReference type="NCBI Taxonomy" id="1435356"/>
    <lineage>
        <taxon>Bacteria</taxon>
        <taxon>Bacillati</taxon>
        <taxon>Actinomycetota</taxon>
        <taxon>Actinomycetes</taxon>
        <taxon>Mycobacteriales</taxon>
        <taxon>Nocardiaceae</taxon>
        <taxon>Rhodococcus</taxon>
    </lineage>
</organism>
<evidence type="ECO:0000313" key="1">
    <source>
        <dbReference type="EMBL" id="AHD23924.1"/>
    </source>
</evidence>
<dbReference type="KEGG" id="rpy:Y013_22245"/>
<name>V9XPD5_9NOCA</name>
<proteinExistence type="predicted"/>
<dbReference type="Proteomes" id="UP000018781">
    <property type="component" value="Chromosome"/>
</dbReference>
<evidence type="ECO:0000313" key="2">
    <source>
        <dbReference type="Proteomes" id="UP000018781"/>
    </source>
</evidence>
<reference evidence="1 2" key="1">
    <citation type="journal article" date="2014" name="Genome Announc.">
        <title>Complete Genome of Rhodococcus pyridinivorans SB3094, a Methyl-Ethyl-Ketone-Degrading Bacterium Used for Bioaugmentation.</title>
        <authorList>
            <person name="Dueholm M.S."/>
            <person name="Albertsen M."/>
            <person name="D'Imperio S."/>
            <person name="Tale V.P."/>
            <person name="Lewis D."/>
            <person name="Nielsen P.H."/>
            <person name="Nielsen J.L."/>
        </authorList>
    </citation>
    <scope>NUCLEOTIDE SEQUENCE [LARGE SCALE GENOMIC DNA]</scope>
    <source>
        <strain evidence="1 2">SB3094</strain>
    </source>
</reference>
<accession>V9XPD5</accession>
<sequence length="145" mass="16194">MIAYGRMTMSNRGRKVDFDDLLSVAGDRETHDRILGWRHGHVAHRRRGEFEKVYLVEQFDDAGALVKIEVVVAPAIGPVGGDLVQRFAAHIHELRTTLWERYLVALAQTYAGSGPTFQGQPGAQPALLSDADPARFSINLTLWQR</sequence>
<dbReference type="HOGENOM" id="CLU_1785401_0_0_11"/>